<dbReference type="HOGENOM" id="CLU_2557482_0_0_6"/>
<dbReference type="Proteomes" id="UP000028012">
    <property type="component" value="Unassembled WGS sequence"/>
</dbReference>
<proteinExistence type="predicted"/>
<dbReference type="EMBL" id="JPHD02000085">
    <property type="protein sequence ID" value="KGE51840.1"/>
    <property type="molecule type" value="Genomic_DNA"/>
</dbReference>
<dbReference type="AlphaFoldDB" id="A0A098PXV1"/>
<dbReference type="RefSeq" id="WP_042823054.1">
    <property type="nucleotide sequence ID" value="NZ_CP053649.1"/>
</dbReference>
<protein>
    <submittedName>
        <fullName evidence="1">Membrane protein</fullName>
    </submittedName>
</protein>
<sequence length="84" mass="8926">MRGKTKGVLLAYLPSALLVLVGFGVAELLRLAAAAMHEQWPATLATWLSLAALIAAIAHAFWVSWRLWRPRGVAAVPPAPGGEV</sequence>
<gene>
    <name evidence="1" type="ORF">GW15_0212410</name>
</gene>
<evidence type="ECO:0000313" key="2">
    <source>
        <dbReference type="Proteomes" id="UP000028012"/>
    </source>
</evidence>
<accession>A0A098PXV1</accession>
<comment type="caution">
    <text evidence="1">The sequence shown here is derived from an EMBL/GenBank/DDBJ whole genome shotgun (WGS) entry which is preliminary data.</text>
</comment>
<evidence type="ECO:0000313" key="1">
    <source>
        <dbReference type="EMBL" id="KGE51840.1"/>
    </source>
</evidence>
<organism evidence="1 2">
    <name type="scientific">Xanthomonas axonopodis pv. vasculorum</name>
    <dbReference type="NCBI Taxonomy" id="325777"/>
    <lineage>
        <taxon>Bacteria</taxon>
        <taxon>Pseudomonadati</taxon>
        <taxon>Pseudomonadota</taxon>
        <taxon>Gammaproteobacteria</taxon>
        <taxon>Lysobacterales</taxon>
        <taxon>Lysobacteraceae</taxon>
        <taxon>Xanthomonas</taxon>
    </lineage>
</organism>
<name>A0A098PXV1_9XANT</name>
<dbReference type="GeneID" id="58003889"/>
<reference evidence="1 2" key="1">
    <citation type="submission" date="2014-09" db="EMBL/GenBank/DDBJ databases">
        <title>A draft genome sequence for Xanthomonas axonopodis pv. vasculorum NCPPB 900.</title>
        <authorList>
            <person name="Harrison J."/>
            <person name="Studholme D.J."/>
        </authorList>
    </citation>
    <scope>NUCLEOTIDE SEQUENCE [LARGE SCALE GENOMIC DNA]</scope>
    <source>
        <strain evidence="1 2">NCPPB 900</strain>
    </source>
</reference>